<dbReference type="Proteomes" id="UP001153148">
    <property type="component" value="Unassembled WGS sequence"/>
</dbReference>
<proteinExistence type="predicted"/>
<comment type="caution">
    <text evidence="1">The sequence shown here is derived from an EMBL/GenBank/DDBJ whole genome shotgun (WGS) entry which is preliminary data.</text>
</comment>
<organism evidence="1 2">
    <name type="scientific">Timema podura</name>
    <name type="common">Walking stick</name>
    <dbReference type="NCBI Taxonomy" id="61482"/>
    <lineage>
        <taxon>Eukaryota</taxon>
        <taxon>Metazoa</taxon>
        <taxon>Ecdysozoa</taxon>
        <taxon>Arthropoda</taxon>
        <taxon>Hexapoda</taxon>
        <taxon>Insecta</taxon>
        <taxon>Pterygota</taxon>
        <taxon>Neoptera</taxon>
        <taxon>Polyneoptera</taxon>
        <taxon>Phasmatodea</taxon>
        <taxon>Timematodea</taxon>
        <taxon>Timematoidea</taxon>
        <taxon>Timematidae</taxon>
        <taxon>Timema</taxon>
    </lineage>
</organism>
<gene>
    <name evidence="1" type="ORF">TPAB3V08_LOCUS9820</name>
</gene>
<protein>
    <submittedName>
        <fullName evidence="1">Uncharacterized protein</fullName>
    </submittedName>
</protein>
<accession>A0ABN7P906</accession>
<name>A0ABN7P906_TIMPD</name>
<keyword evidence="2" id="KW-1185">Reference proteome</keyword>
<reference evidence="1" key="1">
    <citation type="submission" date="2021-03" db="EMBL/GenBank/DDBJ databases">
        <authorList>
            <person name="Tran Van P."/>
        </authorList>
    </citation>
    <scope>NUCLEOTIDE SEQUENCE</scope>
</reference>
<evidence type="ECO:0000313" key="2">
    <source>
        <dbReference type="Proteomes" id="UP001153148"/>
    </source>
</evidence>
<evidence type="ECO:0000313" key="1">
    <source>
        <dbReference type="EMBL" id="CAG2062872.1"/>
    </source>
</evidence>
<dbReference type="EMBL" id="CAJPIN010022828">
    <property type="protein sequence ID" value="CAG2062872.1"/>
    <property type="molecule type" value="Genomic_DNA"/>
</dbReference>
<sequence>MPGIEPGTLSSVDRHATERAKIASCEISDLYKLTYCITRVVDFPESEKQKKVVVQLGLDEELDRKKQTHGGLSLLLNQVAELGAERLAALHTGVFHDLHPGDRLPCGPALLERLHAD</sequence>